<sequence length="100" mass="10858">MKIALVSDIHGNLLALEALLADLGRERPDQVVCLGDLATDGPRPREVIRSVRALGWPTVAGNTDTWLLGPQPFADGSEEKRAWRTPSAGTSPDSRWIWAA</sequence>
<dbReference type="GO" id="GO:0016791">
    <property type="term" value="F:phosphatase activity"/>
    <property type="evidence" value="ECO:0007669"/>
    <property type="project" value="TreeGrafter"/>
</dbReference>
<dbReference type="PANTHER" id="PTHR42850:SF2">
    <property type="entry name" value="BLL5683 PROTEIN"/>
    <property type="match status" value="1"/>
</dbReference>
<dbReference type="Gene3D" id="3.60.21.10">
    <property type="match status" value="1"/>
</dbReference>
<evidence type="ECO:0000313" key="4">
    <source>
        <dbReference type="Proteomes" id="UP000569951"/>
    </source>
</evidence>
<accession>A0A841HYC1</accession>
<proteinExistence type="predicted"/>
<dbReference type="EMBL" id="JACHHG010000006">
    <property type="protein sequence ID" value="MBB6098397.1"/>
    <property type="molecule type" value="Genomic_DNA"/>
</dbReference>
<dbReference type="Proteomes" id="UP000569951">
    <property type="component" value="Unassembled WGS sequence"/>
</dbReference>
<dbReference type="InterPro" id="IPR004843">
    <property type="entry name" value="Calcineurin-like_PHP"/>
</dbReference>
<dbReference type="GO" id="GO:0005737">
    <property type="term" value="C:cytoplasm"/>
    <property type="evidence" value="ECO:0007669"/>
    <property type="project" value="TreeGrafter"/>
</dbReference>
<evidence type="ECO:0000313" key="3">
    <source>
        <dbReference type="EMBL" id="MBB6098397.1"/>
    </source>
</evidence>
<dbReference type="Pfam" id="PF00149">
    <property type="entry name" value="Metallophos"/>
    <property type="match status" value="1"/>
</dbReference>
<protein>
    <submittedName>
        <fullName evidence="3">Putative phosphodiesterase</fullName>
    </submittedName>
</protein>
<dbReference type="SUPFAM" id="SSF56300">
    <property type="entry name" value="Metallo-dependent phosphatases"/>
    <property type="match status" value="1"/>
</dbReference>
<dbReference type="CDD" id="cd00838">
    <property type="entry name" value="MPP_superfamily"/>
    <property type="match status" value="1"/>
</dbReference>
<feature type="region of interest" description="Disordered" evidence="1">
    <location>
        <begin position="67"/>
        <end position="93"/>
    </location>
</feature>
<gene>
    <name evidence="3" type="ORF">HNR42_001831</name>
</gene>
<evidence type="ECO:0000259" key="2">
    <source>
        <dbReference type="Pfam" id="PF00149"/>
    </source>
</evidence>
<keyword evidence="4" id="KW-1185">Reference proteome</keyword>
<comment type="caution">
    <text evidence="3">The sequence shown here is derived from an EMBL/GenBank/DDBJ whole genome shotgun (WGS) entry which is preliminary data.</text>
</comment>
<dbReference type="InterPro" id="IPR029052">
    <property type="entry name" value="Metallo-depent_PP-like"/>
</dbReference>
<dbReference type="AlphaFoldDB" id="A0A841HYC1"/>
<dbReference type="InterPro" id="IPR050126">
    <property type="entry name" value="Ap4A_hydrolase"/>
</dbReference>
<feature type="domain" description="Calcineurin-like phosphoesterase" evidence="2">
    <location>
        <begin position="1"/>
        <end position="84"/>
    </location>
</feature>
<dbReference type="RefSeq" id="WP_183986795.1">
    <property type="nucleotide sequence ID" value="NZ_JACHHG010000006.1"/>
</dbReference>
<reference evidence="3 4" key="1">
    <citation type="submission" date="2020-08" db="EMBL/GenBank/DDBJ databases">
        <title>Genomic Encyclopedia of Type Strains, Phase IV (KMG-IV): sequencing the most valuable type-strain genomes for metagenomic binning, comparative biology and taxonomic classification.</title>
        <authorList>
            <person name="Goeker M."/>
        </authorList>
    </citation>
    <scope>NUCLEOTIDE SEQUENCE [LARGE SCALE GENOMIC DNA]</scope>
    <source>
        <strain evidence="3 4">DSM 21458</strain>
    </source>
</reference>
<evidence type="ECO:0000256" key="1">
    <source>
        <dbReference type="SAM" id="MobiDB-lite"/>
    </source>
</evidence>
<organism evidence="3 4">
    <name type="scientific">Deinobacterium chartae</name>
    <dbReference type="NCBI Taxonomy" id="521158"/>
    <lineage>
        <taxon>Bacteria</taxon>
        <taxon>Thermotogati</taxon>
        <taxon>Deinococcota</taxon>
        <taxon>Deinococci</taxon>
        <taxon>Deinococcales</taxon>
        <taxon>Deinococcaceae</taxon>
        <taxon>Deinobacterium</taxon>
    </lineage>
</organism>
<name>A0A841HYC1_9DEIO</name>
<dbReference type="PANTHER" id="PTHR42850">
    <property type="entry name" value="METALLOPHOSPHOESTERASE"/>
    <property type="match status" value="1"/>
</dbReference>